<protein>
    <recommendedName>
        <fullName evidence="4">DUF4349 domain-containing protein</fullName>
    </recommendedName>
</protein>
<evidence type="ECO:0000256" key="2">
    <source>
        <dbReference type="SAM" id="Phobius"/>
    </source>
</evidence>
<dbReference type="OrthoDB" id="5381491at2"/>
<feature type="coiled-coil region" evidence="1">
    <location>
        <begin position="192"/>
        <end position="219"/>
    </location>
</feature>
<evidence type="ECO:0000313" key="7">
    <source>
        <dbReference type="Proteomes" id="UP000541583"/>
    </source>
</evidence>
<keyword evidence="2" id="KW-0472">Membrane</keyword>
<reference evidence="7 8" key="1">
    <citation type="submission" date="2020-08" db="EMBL/GenBank/DDBJ databases">
        <title>Genomic Encyclopedia of Type Strains, Phase IV (KMG-V): Genome sequencing to study the core and pangenomes of soil and plant-associated prokaryotes.</title>
        <authorList>
            <person name="Whitman W."/>
        </authorList>
    </citation>
    <scope>NUCLEOTIDE SEQUENCE [LARGE SCALE GENOMIC DNA]</scope>
    <source>
        <strain evidence="5 7">ANJLi2</strain>
        <strain evidence="6 8">MP601</strain>
    </source>
</reference>
<evidence type="ECO:0000256" key="1">
    <source>
        <dbReference type="SAM" id="Coils"/>
    </source>
</evidence>
<evidence type="ECO:0000313" key="8">
    <source>
        <dbReference type="Proteomes" id="UP000548326"/>
    </source>
</evidence>
<keyword evidence="2" id="KW-0812">Transmembrane</keyword>
<dbReference type="EMBL" id="JACHCB010000002">
    <property type="protein sequence ID" value="MBB6108453.1"/>
    <property type="molecule type" value="Genomic_DNA"/>
</dbReference>
<organism evidence="6 8">
    <name type="scientific">Mucilaginibacter lappiensis</name>
    <dbReference type="NCBI Taxonomy" id="354630"/>
    <lineage>
        <taxon>Bacteria</taxon>
        <taxon>Pseudomonadati</taxon>
        <taxon>Bacteroidota</taxon>
        <taxon>Sphingobacteriia</taxon>
        <taxon>Sphingobacteriales</taxon>
        <taxon>Sphingobacteriaceae</taxon>
        <taxon>Mucilaginibacter</taxon>
    </lineage>
</organism>
<proteinExistence type="predicted"/>
<dbReference type="RefSeq" id="WP_076371232.1">
    <property type="nucleotide sequence ID" value="NZ_FTMG01000002.1"/>
</dbReference>
<gene>
    <name evidence="6" type="ORF">HDF22_005705</name>
    <name evidence="5" type="ORF">HDF23_001188</name>
</gene>
<keyword evidence="3" id="KW-0732">Signal</keyword>
<dbReference type="InterPro" id="IPR025645">
    <property type="entry name" value="DUF4349"/>
</dbReference>
<evidence type="ECO:0000313" key="6">
    <source>
        <dbReference type="EMBL" id="MBB6131554.1"/>
    </source>
</evidence>
<dbReference type="Proteomes" id="UP000541583">
    <property type="component" value="Unassembled WGS sequence"/>
</dbReference>
<evidence type="ECO:0000313" key="5">
    <source>
        <dbReference type="EMBL" id="MBB6108453.1"/>
    </source>
</evidence>
<feature type="chain" id="PRO_5044563070" description="DUF4349 domain-containing protein" evidence="3">
    <location>
        <begin position="22"/>
        <end position="292"/>
    </location>
</feature>
<feature type="domain" description="DUF4349" evidence="4">
    <location>
        <begin position="74"/>
        <end position="280"/>
    </location>
</feature>
<comment type="caution">
    <text evidence="6">The sequence shown here is derived from an EMBL/GenBank/DDBJ whole genome shotgun (WGS) entry which is preliminary data.</text>
</comment>
<name>A0A1N6S8M8_9SPHI</name>
<sequence>MKAYLISITLLLSLSACGHKAEEQKEKAQAVSFAPPAVKPDDEALEKTPVMQDIAIAEPSGNSTSPSQVRDTTKKIIKSGTIQFEVSNINAARKKILQSLKKYGGYVDEDNQTTNSDINRKEYNLKVSIPAKYFDSLLDSVSASADKIDTKNITVSDVTTRYIDMKTRLDNKKILENRYLELLKKGTKISDLMEIENKLTEIRSDIESAQGQLNYLNKQIAYSSLDITFYTKATTQNIDDQFTNKFKTSISTGWTFSKNLFFGIISIWPILLIAGIVYFMLKSWRKRVKKTE</sequence>
<dbReference type="Pfam" id="PF14257">
    <property type="entry name" value="DUF4349"/>
    <property type="match status" value="1"/>
</dbReference>
<evidence type="ECO:0000259" key="4">
    <source>
        <dbReference type="Pfam" id="PF14257"/>
    </source>
</evidence>
<keyword evidence="1" id="KW-0175">Coiled coil</keyword>
<feature type="signal peptide" evidence="3">
    <location>
        <begin position="1"/>
        <end position="21"/>
    </location>
</feature>
<dbReference type="PROSITE" id="PS51257">
    <property type="entry name" value="PROKAR_LIPOPROTEIN"/>
    <property type="match status" value="1"/>
</dbReference>
<feature type="transmembrane region" description="Helical" evidence="2">
    <location>
        <begin position="260"/>
        <end position="281"/>
    </location>
</feature>
<dbReference type="STRING" id="354630.SAMN05421821_102310"/>
<dbReference type="Proteomes" id="UP000548326">
    <property type="component" value="Unassembled WGS sequence"/>
</dbReference>
<dbReference type="AlphaFoldDB" id="A0A1N6S8M8"/>
<dbReference type="EMBL" id="JACHCA010000026">
    <property type="protein sequence ID" value="MBB6131554.1"/>
    <property type="molecule type" value="Genomic_DNA"/>
</dbReference>
<keyword evidence="7" id="KW-1185">Reference proteome</keyword>
<evidence type="ECO:0000256" key="3">
    <source>
        <dbReference type="SAM" id="SignalP"/>
    </source>
</evidence>
<keyword evidence="2" id="KW-1133">Transmembrane helix</keyword>
<accession>A0A1N6S8M8</accession>